<sequence length="59" mass="6966">MDEAIKYVGLKQQTNITAVCRGRREYCGKVDGEKARWMYYDEYVEQYGYIGLSCPLQFK</sequence>
<dbReference type="EMBL" id="OR885926">
    <property type="protein sequence ID" value="WVX90797.1"/>
    <property type="molecule type" value="Genomic_DNA"/>
</dbReference>
<gene>
    <name evidence="1" type="ORF">184DA_192</name>
</gene>
<accession>A0AAU6MXK6</accession>
<organism evidence="1">
    <name type="scientific">Staphylococcus phage 184DA</name>
    <dbReference type="NCBI Taxonomy" id="3110532"/>
    <lineage>
        <taxon>Viruses</taxon>
        <taxon>Duplodnaviria</taxon>
        <taxon>Heunggongvirae</taxon>
        <taxon>Uroviricota</taxon>
        <taxon>Caudoviricetes</taxon>
    </lineage>
</organism>
<evidence type="ECO:0000313" key="1">
    <source>
        <dbReference type="EMBL" id="WVX90797.1"/>
    </source>
</evidence>
<protein>
    <submittedName>
        <fullName evidence="1">Uncharacterized protein</fullName>
    </submittedName>
</protein>
<reference evidence="1" key="1">
    <citation type="submission" date="2023-11" db="EMBL/GenBank/DDBJ databases">
        <title>Characterization of a newly isolated phage infecting non-aureus staphylococci isolated from bovine mastitis.</title>
        <authorList>
            <person name="Wanecka A."/>
            <person name="Marynowska M."/>
            <person name="Wesolowski W."/>
            <person name="Bloch S."/>
            <person name="Nejman-Falenczyk B."/>
            <person name="Neumann J."/>
            <person name="Krol J."/>
            <person name="Florek M."/>
            <person name="Ulanicki K."/>
            <person name="Napierala A."/>
            <person name="Twardon J."/>
            <person name="Wolska B."/>
            <person name="Porebska J."/>
            <person name="Ziubrzycka A."/>
            <person name="Czeretowicz I."/>
            <person name="Benisz M."/>
        </authorList>
    </citation>
    <scope>NUCLEOTIDE SEQUENCE</scope>
</reference>
<name>A0AAU6MXK6_9CAUD</name>
<proteinExistence type="predicted"/>